<dbReference type="Gene3D" id="3.90.70.10">
    <property type="entry name" value="Cysteine proteinases"/>
    <property type="match status" value="1"/>
</dbReference>
<dbReference type="InterPro" id="IPR036213">
    <property type="entry name" value="Calpain_III_sf"/>
</dbReference>
<feature type="compositionally biased region" description="Basic and acidic residues" evidence="7">
    <location>
        <begin position="3380"/>
        <end position="3391"/>
    </location>
</feature>
<feature type="domain" description="Calpain catalytic" evidence="8">
    <location>
        <begin position="5"/>
        <end position="299"/>
    </location>
</feature>
<accession>A0A0S4JUM4</accession>
<keyword evidence="4" id="KW-0788">Thiol protease</keyword>
<keyword evidence="3" id="KW-0378">Hydrolase</keyword>
<dbReference type="GO" id="GO:0006508">
    <property type="term" value="P:proteolysis"/>
    <property type="evidence" value="ECO:0007669"/>
    <property type="project" value="UniProtKB-KW"/>
</dbReference>
<organism evidence="9 10">
    <name type="scientific">Bodo saltans</name>
    <name type="common">Flagellated protozoan</name>
    <dbReference type="NCBI Taxonomy" id="75058"/>
    <lineage>
        <taxon>Eukaryota</taxon>
        <taxon>Discoba</taxon>
        <taxon>Euglenozoa</taxon>
        <taxon>Kinetoplastea</taxon>
        <taxon>Metakinetoplastina</taxon>
        <taxon>Eubodonida</taxon>
        <taxon>Bodonidae</taxon>
        <taxon>Bodo</taxon>
    </lineage>
</organism>
<dbReference type="PROSITE" id="PS50203">
    <property type="entry name" value="CALPAIN_CAT"/>
    <property type="match status" value="3"/>
</dbReference>
<feature type="domain" description="Calpain catalytic" evidence="8">
    <location>
        <begin position="2763"/>
        <end position="3036"/>
    </location>
</feature>
<keyword evidence="10" id="KW-1185">Reference proteome</keyword>
<dbReference type="GO" id="GO:0004198">
    <property type="term" value="F:calcium-dependent cysteine-type endopeptidase activity"/>
    <property type="evidence" value="ECO:0007669"/>
    <property type="project" value="InterPro"/>
</dbReference>
<dbReference type="VEuPathDB" id="TriTrypDB:BSAL_46550"/>
<evidence type="ECO:0000259" key="8">
    <source>
        <dbReference type="PROSITE" id="PS50203"/>
    </source>
</evidence>
<proteinExistence type="inferred from homology"/>
<dbReference type="Pfam" id="PF24610">
    <property type="entry name" value="DUF7623"/>
    <property type="match status" value="23"/>
</dbReference>
<dbReference type="InterPro" id="IPR001300">
    <property type="entry name" value="Peptidase_C2_calpain_cat"/>
</dbReference>
<dbReference type="InterPro" id="IPR056040">
    <property type="entry name" value="DUF7623"/>
</dbReference>
<dbReference type="PANTHER" id="PTHR10183:SF379">
    <property type="entry name" value="CALPAIN-5"/>
    <property type="match status" value="1"/>
</dbReference>
<dbReference type="SUPFAM" id="SSF49758">
    <property type="entry name" value="Calpain large subunit, middle domain (domain III)"/>
    <property type="match status" value="3"/>
</dbReference>
<evidence type="ECO:0000256" key="2">
    <source>
        <dbReference type="ARBA" id="ARBA00022670"/>
    </source>
</evidence>
<feature type="compositionally biased region" description="Polar residues" evidence="7">
    <location>
        <begin position="3418"/>
        <end position="3427"/>
    </location>
</feature>
<dbReference type="Proteomes" id="UP000051952">
    <property type="component" value="Unassembled WGS sequence"/>
</dbReference>
<dbReference type="OrthoDB" id="424753at2759"/>
<dbReference type="Pfam" id="PF01067">
    <property type="entry name" value="Calpain_III"/>
    <property type="match status" value="2"/>
</dbReference>
<feature type="region of interest" description="Disordered" evidence="7">
    <location>
        <begin position="3353"/>
        <end position="3427"/>
    </location>
</feature>
<feature type="region of interest" description="Disordered" evidence="7">
    <location>
        <begin position="582"/>
        <end position="602"/>
    </location>
</feature>
<protein>
    <submittedName>
        <fullName evidence="9">Calpain-like cysteine peptidase, putative</fullName>
    </submittedName>
</protein>
<sequence length="3427" mass="391114">MSDVPDSSTVFVDEEFRANNNVAEAEKWARIGELYPQGTNLTTLLPDKFSRDQFEQGDHFECFMLTAYSVLINHPDTIRNCFLTKNPRQDGRYRFQFFRFDKWEAVEIDDTFPLVEGDTVFIRSPTKHWWPLLLEKAYAKFYSGYAQIEGCTLQEALHDISGNPVMNVPLEAKLAAAAGAQVNDGAYWLDLTKKIRTGQLGVTALTKRDSAEQFGMRDEQTYGIQEVVSLNGGMELVNLLVHLYSPFEEDQYTGPMKEDDKLWTPALKAQFDPSRKNSIFLPILEFLRIFGSLQVAYLKMVDNTEAVAFPDAWVANSTAGGNPTLVSWRNNPMYLVRNTSDTPATIIAQIRQEDQRAGHDPENDQLRYQQCGLVLSQATFKGEEPIATRYVCGNNHKSVHKGLFLNSREVANSITVPPKSLCYLVPTGMQRTPGKFVLGVFFLKGSGDKAKVAIERAKLDNMAWDSPAMDELDLHPKSKDRVDFYVDAATDIHILLTQRKPFALKSGGDNMTEDFCGMYLYNDTDKKIAGVAAATNFRETSLIHTVPSSGRYALSVTCPKGSGEVPITVTIVGSPQSRVRIVDPPADAKDLAGDDDDDDEDEVSDLIDYVPRTYPDPPTTVPPDSDTPFEDRQFYMDNKDVTDHKWIHITDLYPSGKRQPLLPQQFKSDQFEQGDHFECFMLTALSTLVRHPNVIRNCFVTQEVRRDGRYIFRFFRYGQWHFVEIDDRIPVVENNQTVFIRSPTEHWWPLLLEKAHAKFYNRYANVEGCTLQEALHDLAGKPVLNIPFDEKLALAAGFDISDPNFWLDLGDKLDTVACTALTRRDLAEPLGMRDEQTYGISGIVRSNHREEATLDSLLIRLYCPFVEDKYTGPMNEDDTMWTGSMLETHQPQKSDIIMPVSEFARVFASMQMCQIRDVVQPCYSFHSKWDETCSGGNPIFTSWKTNPQYIVENKSDEPIQMAFIVRQPDQRATIHVKNQEPQYIQCGIVMVQSNYKQPFPTHLMTSNNHRSVHKGLFLNSREVSNLVTVPPKSLCYLVPSPLQRGAQGRFMLSYQFLFLGDDQHVTVRRHKSAMAIDKPAIDELELVPRSKDRVDFEVDCAGEVHVLMSQLKPHQMKSGGDSMTEDYCGLYMYNDKNKKITGVAAATNYRDTGVVYQVPAKGRYALSVTCPKGAGKIPLRVTVVAIAAAHVRIVDPPDDAEEFMEVDLSFLDQEPEGVPIEVLNLDDDEKFESMLKQLKLYYKSADANKTQISKLEREMNLWVHILAKRYIANERSKFLNVPNGYTLATFNPMLDDDETFTKMEVSRFELKKNPRNATKVVTVERNLNSRALEIANENSNPDRGWIGKDVRGVPIDLLPLEDHAELKELEKKLRSARRGQTNKAEVEELEQSVRETIEEIADSYISHHRRALNQDAYGVPIKKLPIEDDQQFRDLEIQRYRLVKQDPKKNERGIKELEAKLNNRSLELADSEAAKDRTNVLDAEYHGIAVGQLNLAGDAAYMDLQRKRMALVRSGGDEAKIRELENKMRRRAEELALGENEKDRYGIIGKNIDGAATDKLDLSNDALFLAAEARRARLKRSGGSAAEIQQAENDMRSRAQQIVKQRMTGDRGYLAPQPEGVPIALLPLDTDAEFCRLEAERFALKSDPKKNAAKIQAQEEELNGRARILAREYKQRGRSNLRSTYLGIPLDDLPLDTDEDMRELESEKRNLGSQHPDTVKEIDDAMHERALVLAQAMHAEERKIHDQEPDGVPIDDLKLNDNKAFIDVENQARRLRKDPKKNAAKVKDLEADLNRMLKAASRTAIEADREFLDPEPRGIPLNQLPFEGDAKFKQLERERRQRRKKSGSTSAPDVIRLEDEMNERIMELADEYISNDRGYLPNELEGVPTGDVPVGSDDAFRALEVERSKLKANKGSSKAIQDSEGKLVTRGKALALEMLARERNDFNPQPAGVSLATVLPIAHQDKQFRSLENQRRKKRREKNEDAWSDLTGEAGTRIEELAREAIKGERKQYLNKEYEGVPTAELPLDRDEQFRDLEAERFEEIKKPKPDTRRVVDAEKKIHARANEIAKQYLESDLDSFLEPEPRGVLLSELPLDGDKGFLEMKRERARLKSQDASKNGTKIAELQQKMNARCDTLAFDALKKDRPKFIENEPRGVPLEYLGIDNDPHFVELERKRWRMKRKGSTKSPEFQEIEDELGDYIDEMAEEYIRKEREFLDSNPDGVPLEFLAIDDDATFKALEKERRPLLLPEEASKSRKKAQDLEQKMSDLAVKRARQHVQKDRAYMEPEPEGIPLADLPVDTDKEVYEGERKRQQLKRDAALNATGISDTEDAVNDRLVELAMRLYEKDRAYLDPEPEEVPLSNLPLNTDEEFRKSEIARRKCKANGDDKRAKDLEGKLNQRAHVLAKEWLANDRGYLDPEPEGVLLEYLPLHIDSKFREMEKQRAKMRKAGGNGVADIEDNLNDRAHFLAKELIAKERARILKPEYLSVPREYLPFDANKEFRDVEKRRRAAERKKKDAEQDRLLQNDMNDFAGELAEQYLIEEREFLTPEPEGVPLKDIGLDEDNLFKRMELDRRKRRHEPNAAEDDRIGEIEGKMSNRAHELARQLILGDRAFLNPEPHGVQLEYLPLDTDGKFQKLENERRQEKRKPDASPMEMKELEDAMNDRAHELAKEFLAREREYLDKEPEGVPVDQLKLHLDKPFRTMELERRKLRKDPAKNEKKILEFEDRLNERARQLAREQRGYQDDDFHARNIKAGDRWVRISQLYPEGQNDKLLPDRPSGADVESAPEGAGFLAPFLAAMTRNFPLFHAMVETKVPNKREPFVFHFHHPTNGRTKIEIDDRVPVGKDGEPKYTRAPNRHWFPILIEKAYAKFRGGYRSLDHVTPHEVLRDLTGKPVTHIPLEKKLARAAGADPTQPKFWRGLRDDIAKGDIVTAMSIWEAPDGIHKQSSYAIMAVVDTIEGSTDPNDIFVRLHNSYRYAPYYSGPMHVDDRAWTPELVQLCKYDRSRNDTLFLPVPVFLRNFVSVQKCHANSGEPTMFPGEWDARTCGGNPNATGFRNNPIYILENRGSRPTQVVLELRHKTPMQAGSIALSDDDDDAVRKRRRVREEKEEDGARSYPQTGIMVVQATTPFTIPTELIAWNAFKSIHKSMVLDSRELSFSFYAPPTTTCFVIPYTLRRGVTGMFDIAMYPFQGLFSFSPLNTAVIMQKPLEAEFDVPAVMDGEGVRLDFLCDDTSELHLIVQQTMPYDAGKSGDLHAANVLQMTLYDANNAKMMSTGEPSDYREQVIITRQVAPGRYALLFLSTKGQPPMFPVRVQIFASRKANLRWTPLPANAKPLVQSRFPMLPKSAPVKKEGPEYDDRVDGPRRGSAQVNWEHGEVQIHDERVRKPKQFSELPVLASKPKPPPKKVYAFGTSSPRKNVF</sequence>
<dbReference type="PANTHER" id="PTHR10183">
    <property type="entry name" value="CALPAIN"/>
    <property type="match status" value="1"/>
</dbReference>
<dbReference type="EMBL" id="CYKH01002220">
    <property type="protein sequence ID" value="CUG94111.1"/>
    <property type="molecule type" value="Genomic_DNA"/>
</dbReference>
<feature type="compositionally biased region" description="Basic and acidic residues" evidence="7">
    <location>
        <begin position="3110"/>
        <end position="3119"/>
    </location>
</feature>
<feature type="active site" evidence="5">
    <location>
        <position position="62"/>
    </location>
</feature>
<dbReference type="InterPro" id="IPR022684">
    <property type="entry name" value="Calpain_cysteine_protease"/>
</dbReference>
<name>A0A0S4JUM4_BODSA</name>
<gene>
    <name evidence="9" type="ORF">BSAL_46550</name>
</gene>
<dbReference type="InterPro" id="IPR038765">
    <property type="entry name" value="Papain-like_cys_pep_sf"/>
</dbReference>
<dbReference type="Gene3D" id="2.60.120.380">
    <property type="match status" value="3"/>
</dbReference>
<dbReference type="SMART" id="SM00230">
    <property type="entry name" value="CysPc"/>
    <property type="match status" value="1"/>
</dbReference>
<feature type="domain" description="Calpain catalytic" evidence="8">
    <location>
        <begin position="608"/>
        <end position="916"/>
    </location>
</feature>
<feature type="compositionally biased region" description="Acidic residues" evidence="7">
    <location>
        <begin position="593"/>
        <end position="602"/>
    </location>
</feature>
<feature type="compositionally biased region" description="Basic and acidic residues" evidence="7">
    <location>
        <begin position="3356"/>
        <end position="3371"/>
    </location>
</feature>
<evidence type="ECO:0000256" key="1">
    <source>
        <dbReference type="ARBA" id="ARBA00007623"/>
    </source>
</evidence>
<evidence type="ECO:0000256" key="4">
    <source>
        <dbReference type="ARBA" id="ARBA00022807"/>
    </source>
</evidence>
<evidence type="ECO:0000313" key="10">
    <source>
        <dbReference type="Proteomes" id="UP000051952"/>
    </source>
</evidence>
<dbReference type="InterPro" id="IPR022682">
    <property type="entry name" value="Calpain_domain_III"/>
</dbReference>
<keyword evidence="2" id="KW-0645">Protease</keyword>
<comment type="similarity">
    <text evidence="1">Belongs to the peptidase C2 family.</text>
</comment>
<evidence type="ECO:0000256" key="5">
    <source>
        <dbReference type="PIRSR" id="PIRSR622684-1"/>
    </source>
</evidence>
<reference evidence="10" key="1">
    <citation type="submission" date="2015-09" db="EMBL/GenBank/DDBJ databases">
        <authorList>
            <consortium name="Pathogen Informatics"/>
        </authorList>
    </citation>
    <scope>NUCLEOTIDE SEQUENCE [LARGE SCALE GENOMIC DNA]</scope>
    <source>
        <strain evidence="10">Lake Konstanz</strain>
    </source>
</reference>
<evidence type="ECO:0000256" key="7">
    <source>
        <dbReference type="SAM" id="MobiDB-lite"/>
    </source>
</evidence>
<evidence type="ECO:0000256" key="6">
    <source>
        <dbReference type="PROSITE-ProRule" id="PRU00239"/>
    </source>
</evidence>
<dbReference type="Pfam" id="PF00648">
    <property type="entry name" value="Peptidase_C2"/>
    <property type="match status" value="3"/>
</dbReference>
<dbReference type="SUPFAM" id="SSF54001">
    <property type="entry name" value="Cysteine proteinases"/>
    <property type="match status" value="3"/>
</dbReference>
<evidence type="ECO:0000313" key="9">
    <source>
        <dbReference type="EMBL" id="CUG94111.1"/>
    </source>
</evidence>
<feature type="region of interest" description="Disordered" evidence="7">
    <location>
        <begin position="3094"/>
        <end position="3120"/>
    </location>
</feature>
<dbReference type="OMA" id="TNAREHS"/>
<comment type="caution">
    <text evidence="6">Lacks conserved residue(s) required for the propagation of feature annotation.</text>
</comment>
<evidence type="ECO:0000256" key="3">
    <source>
        <dbReference type="ARBA" id="ARBA00022801"/>
    </source>
</evidence>